<dbReference type="OrthoDB" id="580959at2"/>
<gene>
    <name evidence="3" type="ORF">FDA94_26065</name>
</gene>
<dbReference type="InterPro" id="IPR040828">
    <property type="entry name" value="pPIWI_RE_REase"/>
</dbReference>
<proteinExistence type="predicted"/>
<evidence type="ECO:0000313" key="4">
    <source>
        <dbReference type="Proteomes" id="UP000308705"/>
    </source>
</evidence>
<accession>A0A4U3MCM6</accession>
<dbReference type="EMBL" id="SZQA01000028">
    <property type="protein sequence ID" value="TKK85376.1"/>
    <property type="molecule type" value="Genomic_DNA"/>
</dbReference>
<protein>
    <recommendedName>
        <fullName evidence="5">Fis family transcriptional regulator</fullName>
    </recommendedName>
</protein>
<comment type="caution">
    <text evidence="3">The sequence shown here is derived from an EMBL/GenBank/DDBJ whole genome shotgun (WGS) entry which is preliminary data.</text>
</comment>
<dbReference type="AlphaFoldDB" id="A0A4U3MCM6"/>
<sequence length="375" mass="42269">MSFPDGPVHNGVPLLTTLATALLKLETHQGLEGFTLPYPAEAQRALDRTVLACLLRGAQPPASLAQLLDWCRERPISDWPLDLPADLVSGDDRLLDPLSGRPTELCHEWSERSRDSAAEYLERLYIREALTRCRDYGEEDAYSAFRRLLVERPVLTAAEFFEVLGDLQLEPVHHVIGKAYVDVPRSFARDGRFVACGRCLTLLVPTRDGGWWCERDRCQRFGPPPAGRELLVDEVGELRQLMRPLRQFVTGPGRAEIDLETALGVLGVHVQMWPGFDSYDLRVTFPDGWVWAIDVKDWASPVFLGRSARPVPAEPPYDEAFWVVPDHRATERHDYVDVFKRHRPSAAGGLVLRTHGQTVKRAKARLRAQRVGNDA</sequence>
<dbReference type="Pfam" id="PF18156">
    <property type="entry name" value="pPIWI_RE_Y"/>
    <property type="match status" value="1"/>
</dbReference>
<reference evidence="3 4" key="1">
    <citation type="submission" date="2019-04" db="EMBL/GenBank/DDBJ databases">
        <title>Herbidospora sp. NEAU-GS14.nov., a novel actinomycete isolated from soil.</title>
        <authorList>
            <person name="Han L."/>
        </authorList>
    </citation>
    <scope>NUCLEOTIDE SEQUENCE [LARGE SCALE GENOMIC DNA]</scope>
    <source>
        <strain evidence="3 4">NEAU-GS14</strain>
    </source>
</reference>
<organism evidence="3 4">
    <name type="scientific">Herbidospora galbida</name>
    <dbReference type="NCBI Taxonomy" id="2575442"/>
    <lineage>
        <taxon>Bacteria</taxon>
        <taxon>Bacillati</taxon>
        <taxon>Actinomycetota</taxon>
        <taxon>Actinomycetes</taxon>
        <taxon>Streptosporangiales</taxon>
        <taxon>Streptosporangiaceae</taxon>
        <taxon>Herbidospora</taxon>
    </lineage>
</organism>
<evidence type="ECO:0000259" key="1">
    <source>
        <dbReference type="Pfam" id="PF18154"/>
    </source>
</evidence>
<dbReference type="RefSeq" id="WP_137249710.1">
    <property type="nucleotide sequence ID" value="NZ_SZQA01000028.1"/>
</dbReference>
<dbReference type="InterPro" id="IPR041191">
    <property type="entry name" value="pPIWI_RE_Y"/>
</dbReference>
<evidence type="ECO:0008006" key="5">
    <source>
        <dbReference type="Google" id="ProtNLM"/>
    </source>
</evidence>
<feature type="domain" description="pPIWI-RE three-gene island" evidence="2">
    <location>
        <begin position="14"/>
        <end position="156"/>
    </location>
</feature>
<feature type="domain" description="REase associating with pPIWI RE" evidence="1">
    <location>
        <begin position="253"/>
        <end position="370"/>
    </location>
</feature>
<name>A0A4U3MCM6_9ACTN</name>
<evidence type="ECO:0000259" key="2">
    <source>
        <dbReference type="Pfam" id="PF18156"/>
    </source>
</evidence>
<evidence type="ECO:0000313" key="3">
    <source>
        <dbReference type="EMBL" id="TKK85376.1"/>
    </source>
</evidence>
<dbReference type="Pfam" id="PF18154">
    <property type="entry name" value="pPIWI_RE_REase"/>
    <property type="match status" value="1"/>
</dbReference>
<keyword evidence="4" id="KW-1185">Reference proteome</keyword>
<dbReference type="Proteomes" id="UP000308705">
    <property type="component" value="Unassembled WGS sequence"/>
</dbReference>